<evidence type="ECO:0000313" key="1">
    <source>
        <dbReference type="EMBL" id="OCT82530.1"/>
    </source>
</evidence>
<reference evidence="2" key="1">
    <citation type="journal article" date="2016" name="Nature">
        <title>Genome evolution in the allotetraploid frog Xenopus laevis.</title>
        <authorList>
            <person name="Session A.M."/>
            <person name="Uno Y."/>
            <person name="Kwon T."/>
            <person name="Chapman J.A."/>
            <person name="Toyoda A."/>
            <person name="Takahashi S."/>
            <person name="Fukui A."/>
            <person name="Hikosaka A."/>
            <person name="Suzuki A."/>
            <person name="Kondo M."/>
            <person name="van Heeringen S.J."/>
            <person name="Quigley I."/>
            <person name="Heinz S."/>
            <person name="Ogino H."/>
            <person name="Ochi H."/>
            <person name="Hellsten U."/>
            <person name="Lyons J.B."/>
            <person name="Simakov O."/>
            <person name="Putnam N."/>
            <person name="Stites J."/>
            <person name="Kuroki Y."/>
            <person name="Tanaka T."/>
            <person name="Michiue T."/>
            <person name="Watanabe M."/>
            <person name="Bogdanovic O."/>
            <person name="Lister R."/>
            <person name="Georgiou G."/>
            <person name="Paranjpe S.S."/>
            <person name="van Kruijsbergen I."/>
            <person name="Shu S."/>
            <person name="Carlson J."/>
            <person name="Kinoshita T."/>
            <person name="Ohta Y."/>
            <person name="Mawaribuchi S."/>
            <person name="Jenkins J."/>
            <person name="Grimwood J."/>
            <person name="Schmutz J."/>
            <person name="Mitros T."/>
            <person name="Mozaffari S.V."/>
            <person name="Suzuki Y."/>
            <person name="Haramoto Y."/>
            <person name="Yamamoto T.S."/>
            <person name="Takagi C."/>
            <person name="Heald R."/>
            <person name="Miller K."/>
            <person name="Haudenschild C."/>
            <person name="Kitzman J."/>
            <person name="Nakayama T."/>
            <person name="Izutsu Y."/>
            <person name="Robert J."/>
            <person name="Fortriede J."/>
            <person name="Burns K."/>
            <person name="Lotay V."/>
            <person name="Karimi K."/>
            <person name="Yasuoka Y."/>
            <person name="Dichmann D.S."/>
            <person name="Flajnik M.F."/>
            <person name="Houston D.W."/>
            <person name="Shendure J."/>
            <person name="DuPasquier L."/>
            <person name="Vize P.D."/>
            <person name="Zorn A.M."/>
            <person name="Ito M."/>
            <person name="Marcotte E.M."/>
            <person name="Wallingford J.B."/>
            <person name="Ito Y."/>
            <person name="Asashima M."/>
            <person name="Ueno N."/>
            <person name="Matsuda Y."/>
            <person name="Veenstra G.J."/>
            <person name="Fujiyama A."/>
            <person name="Harland R.M."/>
            <person name="Taira M."/>
            <person name="Rokhsar D.S."/>
        </authorList>
    </citation>
    <scope>NUCLEOTIDE SEQUENCE [LARGE SCALE GENOMIC DNA]</scope>
    <source>
        <strain evidence="2">J</strain>
    </source>
</reference>
<dbReference type="EMBL" id="CM004473">
    <property type="protein sequence ID" value="OCT82530.1"/>
    <property type="molecule type" value="Genomic_DNA"/>
</dbReference>
<gene>
    <name evidence="1" type="ORF">XELAEV_18025062mg</name>
</gene>
<sequence>MPYLCIDNVPNQPITATKKNISIGVMQHSLHHLRFFSSAALKCCFYALVTICQMGLKQSIKHLLLV</sequence>
<dbReference type="AlphaFoldDB" id="A0A974D1N3"/>
<name>A0A974D1N3_XENLA</name>
<evidence type="ECO:0000313" key="2">
    <source>
        <dbReference type="Proteomes" id="UP000694892"/>
    </source>
</evidence>
<protein>
    <submittedName>
        <fullName evidence="1">Uncharacterized protein</fullName>
    </submittedName>
</protein>
<dbReference type="Proteomes" id="UP000694892">
    <property type="component" value="Chromosome 4S"/>
</dbReference>
<accession>A0A974D1N3</accession>
<proteinExistence type="predicted"/>
<organism evidence="1 2">
    <name type="scientific">Xenopus laevis</name>
    <name type="common">African clawed frog</name>
    <dbReference type="NCBI Taxonomy" id="8355"/>
    <lineage>
        <taxon>Eukaryota</taxon>
        <taxon>Metazoa</taxon>
        <taxon>Chordata</taxon>
        <taxon>Craniata</taxon>
        <taxon>Vertebrata</taxon>
        <taxon>Euteleostomi</taxon>
        <taxon>Amphibia</taxon>
        <taxon>Batrachia</taxon>
        <taxon>Anura</taxon>
        <taxon>Pipoidea</taxon>
        <taxon>Pipidae</taxon>
        <taxon>Xenopodinae</taxon>
        <taxon>Xenopus</taxon>
        <taxon>Xenopus</taxon>
    </lineage>
</organism>